<dbReference type="CDD" id="cd00096">
    <property type="entry name" value="Ig"/>
    <property type="match status" value="1"/>
</dbReference>
<dbReference type="InterPro" id="IPR003598">
    <property type="entry name" value="Ig_sub2"/>
</dbReference>
<feature type="compositionally biased region" description="Polar residues" evidence="2">
    <location>
        <begin position="594"/>
        <end position="605"/>
    </location>
</feature>
<dbReference type="PROSITE" id="PS50835">
    <property type="entry name" value="IG_LIKE"/>
    <property type="match status" value="4"/>
</dbReference>
<dbReference type="InterPro" id="IPR013783">
    <property type="entry name" value="Ig-like_fold"/>
</dbReference>
<keyword evidence="1" id="KW-0677">Repeat</keyword>
<organism evidence="6 7">
    <name type="scientific">Blomia tropicalis</name>
    <name type="common">Mite</name>
    <dbReference type="NCBI Taxonomy" id="40697"/>
    <lineage>
        <taxon>Eukaryota</taxon>
        <taxon>Metazoa</taxon>
        <taxon>Ecdysozoa</taxon>
        <taxon>Arthropoda</taxon>
        <taxon>Chelicerata</taxon>
        <taxon>Arachnida</taxon>
        <taxon>Acari</taxon>
        <taxon>Acariformes</taxon>
        <taxon>Sarcoptiformes</taxon>
        <taxon>Astigmata</taxon>
        <taxon>Glycyphagoidea</taxon>
        <taxon>Echimyopodidae</taxon>
        <taxon>Blomia</taxon>
    </lineage>
</organism>
<reference evidence="6" key="1">
    <citation type="submission" date="2022-12" db="EMBL/GenBank/DDBJ databases">
        <title>Genome assemblies of Blomia tropicalis.</title>
        <authorList>
            <person name="Cui Y."/>
        </authorList>
    </citation>
    <scope>NUCLEOTIDE SEQUENCE</scope>
    <source>
        <tissue evidence="6">Adult mites</tissue>
    </source>
</reference>
<dbReference type="GO" id="GO:0030154">
    <property type="term" value="P:cell differentiation"/>
    <property type="evidence" value="ECO:0007669"/>
    <property type="project" value="UniProtKB-ARBA"/>
</dbReference>
<evidence type="ECO:0000259" key="4">
    <source>
        <dbReference type="PROSITE" id="PS50835"/>
    </source>
</evidence>
<dbReference type="Pfam" id="PF07679">
    <property type="entry name" value="I-set"/>
    <property type="match status" value="1"/>
</dbReference>
<dbReference type="OMA" id="NNSHESH"/>
<dbReference type="InterPro" id="IPR003599">
    <property type="entry name" value="Ig_sub"/>
</dbReference>
<dbReference type="AlphaFoldDB" id="A0A9Q0MBD5"/>
<dbReference type="SMART" id="SM00408">
    <property type="entry name" value="IGc2"/>
    <property type="match status" value="2"/>
</dbReference>
<dbReference type="InterPro" id="IPR036116">
    <property type="entry name" value="FN3_sf"/>
</dbReference>
<dbReference type="InterPro" id="IPR007110">
    <property type="entry name" value="Ig-like_dom"/>
</dbReference>
<dbReference type="PROSITE" id="PS50853">
    <property type="entry name" value="FN3"/>
    <property type="match status" value="1"/>
</dbReference>
<accession>A0A9Q0MBD5</accession>
<dbReference type="SMART" id="SM00409">
    <property type="entry name" value="IG"/>
    <property type="match status" value="3"/>
</dbReference>
<dbReference type="SUPFAM" id="SSF48726">
    <property type="entry name" value="Immunoglobulin"/>
    <property type="match status" value="4"/>
</dbReference>
<feature type="domain" description="Ig-like" evidence="4">
    <location>
        <begin position="72"/>
        <end position="165"/>
    </location>
</feature>
<keyword evidence="3" id="KW-1133">Transmembrane helix</keyword>
<proteinExistence type="predicted"/>
<keyword evidence="7" id="KW-1185">Reference proteome</keyword>
<evidence type="ECO:0000313" key="7">
    <source>
        <dbReference type="Proteomes" id="UP001142055"/>
    </source>
</evidence>
<protein>
    <submittedName>
        <fullName evidence="6">Uncharacterized protein</fullName>
    </submittedName>
</protein>
<gene>
    <name evidence="6" type="ORF">RDWZM_001341</name>
</gene>
<dbReference type="SUPFAM" id="SSF49265">
    <property type="entry name" value="Fibronectin type III"/>
    <property type="match status" value="1"/>
</dbReference>
<evidence type="ECO:0000256" key="3">
    <source>
        <dbReference type="SAM" id="Phobius"/>
    </source>
</evidence>
<dbReference type="Gene3D" id="2.60.40.10">
    <property type="entry name" value="Immunoglobulins"/>
    <property type="match status" value="4"/>
</dbReference>
<dbReference type="EMBL" id="JAPWDV010000001">
    <property type="protein sequence ID" value="KAJ6222796.1"/>
    <property type="molecule type" value="Genomic_DNA"/>
</dbReference>
<feature type="domain" description="Ig-like" evidence="4">
    <location>
        <begin position="213"/>
        <end position="294"/>
    </location>
</feature>
<keyword evidence="3" id="KW-0472">Membrane</keyword>
<feature type="domain" description="Ig-like" evidence="4">
    <location>
        <begin position="416"/>
        <end position="495"/>
    </location>
</feature>
<evidence type="ECO:0000259" key="5">
    <source>
        <dbReference type="PROSITE" id="PS50853"/>
    </source>
</evidence>
<evidence type="ECO:0000256" key="2">
    <source>
        <dbReference type="SAM" id="MobiDB-lite"/>
    </source>
</evidence>
<sequence length="636" mass="70177">MLPTFANDRTLPLLSAAAVIATHNTAKSVNQPFHGAFTLWKLILILFYLIDSTLSMWIIDNTTYNAVLDGEIALPCNITAPSFDDGVSLVLWYRDDIASPIYTVDARQSVSLESAQHFLHTDIFEKRASFNLSYPLSFLRIKPVKPSDGGDYRCRVDFRRARTVNRILKLTVIVPTTNVLIYDANLQRVDKVAGPFDEDSSIDLICDASEVKPREIRIITPMQNISSGGINGNNRPIELACQCIGSKPSATIKWRKGPDIIEPFSETVSDDGMTTTSFISLVPSIEDNGKQIECIGFNPSIVANFTIKDTWPINIYYLPILSLIMGSDSRSTDIIEGSNVYFECNIKANPYVTEVGWKLNGHLVDSTSNSGIMMRNTSLLVTNVNHDHYGEYQCYAANSLGSVHSESVFLNVKYAPKCRHNRAIPIGVAVGEVAAIECQVLANPSDVVFEWAMNGTSSSPKVPLSYDQSGSNSVAKFVATTEQDYGYLHCWARNNVGKQKQPCVYHIIKAEPPNNPHNCSLVNKTAHSLTLECLPGYSGGLQQTFYLQVYSINPNRLLKNLSNPEAPYFAISDLPAGYIFKLVIYSSNRKGNSKSIEITGSTTEPSPWKSGNGIDSNKKNGSMIMNRANFITSGLN</sequence>
<feature type="domain" description="Ig-like" evidence="4">
    <location>
        <begin position="319"/>
        <end position="411"/>
    </location>
</feature>
<evidence type="ECO:0000256" key="1">
    <source>
        <dbReference type="ARBA" id="ARBA00022737"/>
    </source>
</evidence>
<dbReference type="PANTHER" id="PTHR23278:SF19">
    <property type="entry name" value="OBSCURIN"/>
    <property type="match status" value="1"/>
</dbReference>
<feature type="region of interest" description="Disordered" evidence="2">
    <location>
        <begin position="594"/>
        <end position="615"/>
    </location>
</feature>
<dbReference type="InterPro" id="IPR013098">
    <property type="entry name" value="Ig_I-set"/>
</dbReference>
<name>A0A9Q0MBD5_BLOTA</name>
<keyword evidence="3" id="KW-0812">Transmembrane</keyword>
<dbReference type="InterPro" id="IPR036179">
    <property type="entry name" value="Ig-like_dom_sf"/>
</dbReference>
<dbReference type="GO" id="GO:0009653">
    <property type="term" value="P:anatomical structure morphogenesis"/>
    <property type="evidence" value="ECO:0007669"/>
    <property type="project" value="UniProtKB-ARBA"/>
</dbReference>
<comment type="caution">
    <text evidence="6">The sequence shown here is derived from an EMBL/GenBank/DDBJ whole genome shotgun (WGS) entry which is preliminary data.</text>
</comment>
<dbReference type="Proteomes" id="UP001142055">
    <property type="component" value="Chromosome 1"/>
</dbReference>
<dbReference type="InterPro" id="IPR003961">
    <property type="entry name" value="FN3_dom"/>
</dbReference>
<feature type="transmembrane region" description="Helical" evidence="3">
    <location>
        <begin position="38"/>
        <end position="59"/>
    </location>
</feature>
<dbReference type="PANTHER" id="PTHR23278">
    <property type="entry name" value="SIDESTEP PROTEIN"/>
    <property type="match status" value="1"/>
</dbReference>
<evidence type="ECO:0000313" key="6">
    <source>
        <dbReference type="EMBL" id="KAJ6222796.1"/>
    </source>
</evidence>
<feature type="domain" description="Fibronectin type-III" evidence="5">
    <location>
        <begin position="512"/>
        <end position="606"/>
    </location>
</feature>